<dbReference type="CDD" id="cd01949">
    <property type="entry name" value="GGDEF"/>
    <property type="match status" value="1"/>
</dbReference>
<feature type="transmembrane region" description="Helical" evidence="3">
    <location>
        <begin position="146"/>
        <end position="163"/>
    </location>
</feature>
<dbReference type="SMART" id="SM00267">
    <property type="entry name" value="GGDEF"/>
    <property type="match status" value="1"/>
</dbReference>
<dbReference type="PANTHER" id="PTHR45138">
    <property type="entry name" value="REGULATORY COMPONENTS OF SENSORY TRANSDUCTION SYSTEM"/>
    <property type="match status" value="1"/>
</dbReference>
<name>A0AA49JX61_9BACT</name>
<gene>
    <name evidence="5" type="ORF">Strain138_002762</name>
    <name evidence="6" type="ORF">Strain318_002762</name>
</gene>
<evidence type="ECO:0000256" key="3">
    <source>
        <dbReference type="SAM" id="Phobius"/>
    </source>
</evidence>
<evidence type="ECO:0000259" key="4">
    <source>
        <dbReference type="PROSITE" id="PS50887"/>
    </source>
</evidence>
<accession>A0AA49Q911</accession>
<dbReference type="EMBL" id="CP130612">
    <property type="protein sequence ID" value="WKW13442.1"/>
    <property type="molecule type" value="Genomic_DNA"/>
</dbReference>
<dbReference type="InterPro" id="IPR029787">
    <property type="entry name" value="Nucleotide_cyclase"/>
</dbReference>
<keyword evidence="5" id="KW-0548">Nucleotidyltransferase</keyword>
<dbReference type="PROSITE" id="PS50887">
    <property type="entry name" value="GGDEF"/>
    <property type="match status" value="1"/>
</dbReference>
<feature type="transmembrane region" description="Helical" evidence="3">
    <location>
        <begin position="94"/>
        <end position="115"/>
    </location>
</feature>
<feature type="transmembrane region" description="Helical" evidence="3">
    <location>
        <begin position="53"/>
        <end position="73"/>
    </location>
</feature>
<dbReference type="Pfam" id="PF00990">
    <property type="entry name" value="GGDEF"/>
    <property type="match status" value="1"/>
</dbReference>
<reference evidence="5" key="1">
    <citation type="submission" date="2023-07" db="EMBL/GenBank/DDBJ databases">
        <authorList>
            <person name="Haufschild T."/>
            <person name="Kallscheuer N."/>
            <person name="Hammer J."/>
            <person name="Kohn T."/>
            <person name="Kabuu M."/>
            <person name="Jogler M."/>
            <person name="Wohfarth N."/>
            <person name="Heuer A."/>
            <person name="Rohde M."/>
            <person name="van Teeseling M.C.F."/>
            <person name="Jogler C."/>
        </authorList>
    </citation>
    <scope>NUCLEOTIDE SEQUENCE</scope>
    <source>
        <strain evidence="5">Strain 138</strain>
        <strain evidence="6">Strain 318</strain>
    </source>
</reference>
<dbReference type="GO" id="GO:0052621">
    <property type="term" value="F:diguanylate cyclase activity"/>
    <property type="evidence" value="ECO:0007669"/>
    <property type="project" value="UniProtKB-EC"/>
</dbReference>
<keyword evidence="3" id="KW-0472">Membrane</keyword>
<dbReference type="InterPro" id="IPR043128">
    <property type="entry name" value="Rev_trsase/Diguanyl_cyclase"/>
</dbReference>
<dbReference type="SUPFAM" id="SSF55073">
    <property type="entry name" value="Nucleotide cyclase"/>
    <property type="match status" value="1"/>
</dbReference>
<dbReference type="AlphaFoldDB" id="A0AA49JX61"/>
<dbReference type="InterPro" id="IPR000160">
    <property type="entry name" value="GGDEF_dom"/>
</dbReference>
<dbReference type="EMBL" id="CP130613">
    <property type="protein sequence ID" value="WKW16349.1"/>
    <property type="molecule type" value="Genomic_DNA"/>
</dbReference>
<keyword evidence="3" id="KW-0812">Transmembrane</keyword>
<dbReference type="NCBIfam" id="TIGR00254">
    <property type="entry name" value="GGDEF"/>
    <property type="match status" value="1"/>
</dbReference>
<keyword evidence="7" id="KW-1185">Reference proteome</keyword>
<dbReference type="Gene3D" id="3.30.70.270">
    <property type="match status" value="1"/>
</dbReference>
<evidence type="ECO:0000256" key="1">
    <source>
        <dbReference type="ARBA" id="ARBA00012528"/>
    </source>
</evidence>
<feature type="transmembrane region" description="Helical" evidence="3">
    <location>
        <begin position="169"/>
        <end position="186"/>
    </location>
</feature>
<dbReference type="KEGG" id="pspc:Strain318_002762"/>
<organism evidence="5">
    <name type="scientific">Pseudogemmatithrix spongiicola</name>
    <dbReference type="NCBI Taxonomy" id="3062599"/>
    <lineage>
        <taxon>Bacteria</taxon>
        <taxon>Pseudomonadati</taxon>
        <taxon>Gemmatimonadota</taxon>
        <taxon>Gemmatimonadia</taxon>
        <taxon>Gemmatimonadales</taxon>
        <taxon>Gemmatimonadaceae</taxon>
        <taxon>Pseudogemmatithrix</taxon>
    </lineage>
</organism>
<evidence type="ECO:0000256" key="2">
    <source>
        <dbReference type="ARBA" id="ARBA00034247"/>
    </source>
</evidence>
<dbReference type="PANTHER" id="PTHR45138:SF9">
    <property type="entry name" value="DIGUANYLATE CYCLASE DGCM-RELATED"/>
    <property type="match status" value="1"/>
</dbReference>
<feature type="domain" description="GGDEF" evidence="4">
    <location>
        <begin position="258"/>
        <end position="391"/>
    </location>
</feature>
<keyword evidence="5" id="KW-0808">Transferase</keyword>
<dbReference type="RefSeq" id="WP_367886298.1">
    <property type="nucleotide sequence ID" value="NZ_CP130612.1"/>
</dbReference>
<proteinExistence type="predicted"/>
<protein>
    <recommendedName>
        <fullName evidence="1">diguanylate cyclase</fullName>
        <ecNumber evidence="1">2.7.7.65</ecNumber>
    </recommendedName>
</protein>
<feature type="transmembrane region" description="Helical" evidence="3">
    <location>
        <begin position="30"/>
        <end position="47"/>
    </location>
</feature>
<evidence type="ECO:0000313" key="7">
    <source>
        <dbReference type="Proteomes" id="UP001229955"/>
    </source>
</evidence>
<dbReference type="EC" id="2.7.7.65" evidence="1"/>
<dbReference type="InterPro" id="IPR050469">
    <property type="entry name" value="Diguanylate_Cyclase"/>
</dbReference>
<dbReference type="Proteomes" id="UP001229955">
    <property type="component" value="Chromosome"/>
</dbReference>
<sequence>MQLPIPGQSEALLRAIRVSQAVNRVRQMPTVFVANPLLAVFIALSYWERADHLSLVVFVAVMVVLWTPAALSWRRLRKLPRPVDVSPRNEMRALIFSAIAGTLWAIAAWVLYPVGGTEEKAMLVMMMSGLCAGSVAFFSSSPVASMLFFLPLMCALMVQVVRYDTAAQPVLPTAVGVFTLCAMLFTRTSWFQFVESVRILVERDEALKAARANRSELETTLAQMQDLAMVDQLTGLKNRRAFFDDAEPSISASRRRGQPVTVAVIDLDHFKSINDTYGHAVGDVVLREAARRIDESSREEHVVGRFGGEEFVMLLPFTTAQQALNAIERVRKEMSREPIVVPDGPTLTLTMSAGIAPLEQEMPITVAIDHADKAMYRAKNLGRDRVEVFGV</sequence>
<evidence type="ECO:0000313" key="5">
    <source>
        <dbReference type="EMBL" id="WKW13442.1"/>
    </source>
</evidence>
<evidence type="ECO:0000313" key="6">
    <source>
        <dbReference type="EMBL" id="WKW16349.1"/>
    </source>
</evidence>
<accession>A0AA49JX61</accession>
<keyword evidence="3" id="KW-1133">Transmembrane helix</keyword>
<dbReference type="FunFam" id="3.30.70.270:FF:000001">
    <property type="entry name" value="Diguanylate cyclase domain protein"/>
    <property type="match status" value="1"/>
</dbReference>
<comment type="catalytic activity">
    <reaction evidence="2">
        <text>2 GTP = 3',3'-c-di-GMP + 2 diphosphate</text>
        <dbReference type="Rhea" id="RHEA:24898"/>
        <dbReference type="ChEBI" id="CHEBI:33019"/>
        <dbReference type="ChEBI" id="CHEBI:37565"/>
        <dbReference type="ChEBI" id="CHEBI:58805"/>
        <dbReference type="EC" id="2.7.7.65"/>
    </reaction>
</comment>